<sequence length="355" mass="38796">MTAFFLIPLSAFLADLLLIIVLRRRRDTFGRAFLLLAIFLAGANLLLVFQLISADEKTAGLLFHAMRHALFPVPVILLALSVLLSGRKLSSPVLLFPLGLLFIFLVLINLAFFSGSSILVAGMKRHTFGFFPVLNAPGLLLLSTLFGACFLLSMSVLLQPKEASVVDHPLKRRLPVLFFLWWVGFSLNLIPLSGQAFPPVGMAVDALICILFASHLISSDDRLFRTSEMLGALSAGALGGTLALLLLPDQSDPVQTATVMIACALSALLWTRIIRSSPKPSGDFSSAALTKQENRICELINEGYSRKQIAFFLGVTEGTLRNHLMNIYAKLLEGDDGRDRFQRLTVLIKKASGKT</sequence>
<dbReference type="GO" id="GO:0003677">
    <property type="term" value="F:DNA binding"/>
    <property type="evidence" value="ECO:0007669"/>
    <property type="project" value="InterPro"/>
</dbReference>
<feature type="transmembrane region" description="Helical" evidence="1">
    <location>
        <begin position="196"/>
        <end position="217"/>
    </location>
</feature>
<dbReference type="EMBL" id="WBUI01000004">
    <property type="protein sequence ID" value="KAB2933961.1"/>
    <property type="molecule type" value="Genomic_DNA"/>
</dbReference>
<feature type="transmembrane region" description="Helical" evidence="1">
    <location>
        <begin position="170"/>
        <end position="190"/>
    </location>
</feature>
<evidence type="ECO:0000313" key="3">
    <source>
        <dbReference type="EMBL" id="KAB2933961.1"/>
    </source>
</evidence>
<evidence type="ECO:0000259" key="2">
    <source>
        <dbReference type="SMART" id="SM00421"/>
    </source>
</evidence>
<evidence type="ECO:0000313" key="4">
    <source>
        <dbReference type="Proteomes" id="UP000460298"/>
    </source>
</evidence>
<dbReference type="GO" id="GO:0006355">
    <property type="term" value="P:regulation of DNA-templated transcription"/>
    <property type="evidence" value="ECO:0007669"/>
    <property type="project" value="InterPro"/>
</dbReference>
<feature type="transmembrane region" description="Helical" evidence="1">
    <location>
        <begin position="6"/>
        <end position="22"/>
    </location>
</feature>
<dbReference type="Gene3D" id="1.10.10.10">
    <property type="entry name" value="Winged helix-like DNA-binding domain superfamily/Winged helix DNA-binding domain"/>
    <property type="match status" value="1"/>
</dbReference>
<protein>
    <recommendedName>
        <fullName evidence="2">HTH luxR-type domain-containing protein</fullName>
    </recommendedName>
</protein>
<dbReference type="SUPFAM" id="SSF46894">
    <property type="entry name" value="C-terminal effector domain of the bipartite response regulators"/>
    <property type="match status" value="1"/>
</dbReference>
<feature type="transmembrane region" description="Helical" evidence="1">
    <location>
        <begin position="139"/>
        <end position="158"/>
    </location>
</feature>
<feature type="domain" description="HTH luxR-type" evidence="2">
    <location>
        <begin position="286"/>
        <end position="347"/>
    </location>
</feature>
<dbReference type="CDD" id="cd06170">
    <property type="entry name" value="LuxR_C_like"/>
    <property type="match status" value="1"/>
</dbReference>
<name>A0A833H379_9LEPT</name>
<proteinExistence type="predicted"/>
<dbReference type="Proteomes" id="UP000460298">
    <property type="component" value="Unassembled WGS sequence"/>
</dbReference>
<feature type="transmembrane region" description="Helical" evidence="1">
    <location>
        <begin position="229"/>
        <end position="247"/>
    </location>
</feature>
<reference evidence="3 4" key="1">
    <citation type="submission" date="2019-10" db="EMBL/GenBank/DDBJ databases">
        <title>Extracellular Electron Transfer in a Candidatus Methanoperedens spp. Enrichment Culture.</title>
        <authorList>
            <person name="Berger S."/>
            <person name="Rangel Shaw D."/>
            <person name="Berben T."/>
            <person name="In 'T Zandt M."/>
            <person name="Frank J."/>
            <person name="Reimann J."/>
            <person name="Jetten M.S.M."/>
            <person name="Welte C.U."/>
        </authorList>
    </citation>
    <scope>NUCLEOTIDE SEQUENCE [LARGE SCALE GENOMIC DNA]</scope>
    <source>
        <strain evidence="3">SB12</strain>
    </source>
</reference>
<dbReference type="PRINTS" id="PR00038">
    <property type="entry name" value="HTHLUXR"/>
</dbReference>
<comment type="caution">
    <text evidence="3">The sequence shown here is derived from an EMBL/GenBank/DDBJ whole genome shotgun (WGS) entry which is preliminary data.</text>
</comment>
<keyword evidence="1" id="KW-0472">Membrane</keyword>
<dbReference type="Pfam" id="PF00196">
    <property type="entry name" value="GerE"/>
    <property type="match status" value="1"/>
</dbReference>
<accession>A0A833H379</accession>
<dbReference type="InterPro" id="IPR036388">
    <property type="entry name" value="WH-like_DNA-bd_sf"/>
</dbReference>
<feature type="transmembrane region" description="Helical" evidence="1">
    <location>
        <begin position="65"/>
        <end position="86"/>
    </location>
</feature>
<organism evidence="3 4">
    <name type="scientific">Leptonema illini</name>
    <dbReference type="NCBI Taxonomy" id="183"/>
    <lineage>
        <taxon>Bacteria</taxon>
        <taxon>Pseudomonadati</taxon>
        <taxon>Spirochaetota</taxon>
        <taxon>Spirochaetia</taxon>
        <taxon>Leptospirales</taxon>
        <taxon>Leptospiraceae</taxon>
        <taxon>Leptonema</taxon>
    </lineage>
</organism>
<evidence type="ECO:0000256" key="1">
    <source>
        <dbReference type="SAM" id="Phobius"/>
    </source>
</evidence>
<dbReference type="SMART" id="SM00421">
    <property type="entry name" value="HTH_LUXR"/>
    <property type="match status" value="1"/>
</dbReference>
<keyword evidence="1" id="KW-0812">Transmembrane</keyword>
<gene>
    <name evidence="3" type="ORF">F9K24_05705</name>
</gene>
<feature type="transmembrane region" description="Helical" evidence="1">
    <location>
        <begin position="93"/>
        <end position="119"/>
    </location>
</feature>
<dbReference type="InterPro" id="IPR000792">
    <property type="entry name" value="Tscrpt_reg_LuxR_C"/>
</dbReference>
<dbReference type="InterPro" id="IPR016032">
    <property type="entry name" value="Sig_transdc_resp-reg_C-effctor"/>
</dbReference>
<feature type="transmembrane region" description="Helical" evidence="1">
    <location>
        <begin position="253"/>
        <end position="271"/>
    </location>
</feature>
<dbReference type="AlphaFoldDB" id="A0A833H379"/>
<feature type="transmembrane region" description="Helical" evidence="1">
    <location>
        <begin position="34"/>
        <end position="53"/>
    </location>
</feature>
<keyword evidence="1" id="KW-1133">Transmembrane helix</keyword>